<proteinExistence type="predicted"/>
<sequence>MCAPGRRQGHQMCFICHFLNEQAASKLRESKTPTGLEAFSKLTLEDQSAPKVEEINKTPTCMETFSSINVAEMEERKTPALSFVNNELLSHQFSSLSLDKSNSESKSKSDANGQLQSQMKILHEISDHSRMKFLMESRVHDGVRFALNLPGFFNRLETKTLKPFMPVSLLIRELSKTEKRIYNYKVKHQMEMRAHGGGLRFGPALTHGFKRVKKTIPVASRLESFAWNWVPNGENSRISWQDIKRRR</sequence>
<dbReference type="AlphaFoldDB" id="A0AB40C6V8"/>
<protein>
    <submittedName>
        <fullName evidence="2">Uncharacterized protein LOC120272980</fullName>
    </submittedName>
</protein>
<evidence type="ECO:0000313" key="2">
    <source>
        <dbReference type="RefSeq" id="XP_039135559.1"/>
    </source>
</evidence>
<name>A0AB40C6V8_DIOCR</name>
<evidence type="ECO:0000313" key="1">
    <source>
        <dbReference type="Proteomes" id="UP001515500"/>
    </source>
</evidence>
<accession>A0AB40C6V8</accession>
<dbReference type="Proteomes" id="UP001515500">
    <property type="component" value="Chromosome 12"/>
</dbReference>
<dbReference type="GeneID" id="120272980"/>
<organism evidence="1 2">
    <name type="scientific">Dioscorea cayennensis subsp. rotundata</name>
    <name type="common">White Guinea yam</name>
    <name type="synonym">Dioscorea rotundata</name>
    <dbReference type="NCBI Taxonomy" id="55577"/>
    <lineage>
        <taxon>Eukaryota</taxon>
        <taxon>Viridiplantae</taxon>
        <taxon>Streptophyta</taxon>
        <taxon>Embryophyta</taxon>
        <taxon>Tracheophyta</taxon>
        <taxon>Spermatophyta</taxon>
        <taxon>Magnoliopsida</taxon>
        <taxon>Liliopsida</taxon>
        <taxon>Dioscoreales</taxon>
        <taxon>Dioscoreaceae</taxon>
        <taxon>Dioscorea</taxon>
    </lineage>
</organism>
<dbReference type="RefSeq" id="XP_039135559.1">
    <property type="nucleotide sequence ID" value="XM_039279625.1"/>
</dbReference>
<reference evidence="2" key="1">
    <citation type="submission" date="2025-08" db="UniProtKB">
        <authorList>
            <consortium name="RefSeq"/>
        </authorList>
    </citation>
    <scope>IDENTIFICATION</scope>
</reference>
<keyword evidence="1" id="KW-1185">Reference proteome</keyword>
<gene>
    <name evidence="2" type="primary">LOC120272980</name>
</gene>